<evidence type="ECO:0000313" key="5">
    <source>
        <dbReference type="Proteomes" id="UP001149009"/>
    </source>
</evidence>
<dbReference type="GO" id="GO:0018454">
    <property type="term" value="F:acetoacetyl-CoA reductase activity"/>
    <property type="evidence" value="ECO:0007669"/>
    <property type="project" value="UniProtKB-EC"/>
</dbReference>
<dbReference type="PRINTS" id="PR00080">
    <property type="entry name" value="SDRFAMILY"/>
</dbReference>
<protein>
    <submittedName>
        <fullName evidence="4">Acetoacetyl-CoA reductase</fullName>
        <ecNumber evidence="4">1.1.1.36</ecNumber>
    </submittedName>
</protein>
<dbReference type="NCBIfam" id="NF009464">
    <property type="entry name" value="PRK12824.1"/>
    <property type="match status" value="1"/>
</dbReference>
<dbReference type="InterPro" id="IPR057326">
    <property type="entry name" value="KR_dom"/>
</dbReference>
<organism evidence="4 5">
    <name type="scientific">Chelativorans petroleitrophicus</name>
    <dbReference type="NCBI Taxonomy" id="2975484"/>
    <lineage>
        <taxon>Bacteria</taxon>
        <taxon>Pseudomonadati</taxon>
        <taxon>Pseudomonadota</taxon>
        <taxon>Alphaproteobacteria</taxon>
        <taxon>Hyphomicrobiales</taxon>
        <taxon>Phyllobacteriaceae</taxon>
        <taxon>Chelativorans</taxon>
    </lineage>
</organism>
<evidence type="ECO:0000259" key="3">
    <source>
        <dbReference type="SMART" id="SM00822"/>
    </source>
</evidence>
<dbReference type="PANTHER" id="PTHR42879:SF2">
    <property type="entry name" value="3-OXOACYL-[ACYL-CARRIER-PROTEIN] REDUCTASE FABG"/>
    <property type="match status" value="1"/>
</dbReference>
<dbReference type="InterPro" id="IPR011283">
    <property type="entry name" value="Acetoacetyl-CoA_reductase"/>
</dbReference>
<dbReference type="EC" id="1.1.1.36" evidence="4"/>
<dbReference type="SUPFAM" id="SSF51735">
    <property type="entry name" value="NAD(P)-binding Rossmann-fold domains"/>
    <property type="match status" value="1"/>
</dbReference>
<dbReference type="InterPro" id="IPR002347">
    <property type="entry name" value="SDR_fam"/>
</dbReference>
<evidence type="ECO:0000313" key="4">
    <source>
        <dbReference type="EMBL" id="MCT8988843.1"/>
    </source>
</evidence>
<reference evidence="4" key="1">
    <citation type="submission" date="2022-08" db="EMBL/GenBank/DDBJ databases">
        <title>Chelativorans sichuanense sp. nov., a paraffin oil-degrading bacterium isolated from a mixture of oil-based drill cuttings and paddy soil.</title>
        <authorList>
            <person name="Yu J."/>
            <person name="Liu H."/>
            <person name="Chen Q."/>
        </authorList>
    </citation>
    <scope>NUCLEOTIDE SEQUENCE</scope>
    <source>
        <strain evidence="4">SCAU 2101</strain>
    </source>
</reference>
<keyword evidence="2 4" id="KW-0560">Oxidoreductase</keyword>
<dbReference type="NCBIfam" id="TIGR01829">
    <property type="entry name" value="AcAcCoA_reduct"/>
    <property type="match status" value="1"/>
</dbReference>
<gene>
    <name evidence="4" type="primary">phbB</name>
    <name evidence="4" type="ORF">NYR54_00835</name>
</gene>
<dbReference type="RefSeq" id="WP_261513465.1">
    <property type="nucleotide sequence ID" value="NZ_JAODNV010000001.1"/>
</dbReference>
<feature type="domain" description="Ketoreductase" evidence="3">
    <location>
        <begin position="3"/>
        <end position="178"/>
    </location>
</feature>
<proteinExistence type="inferred from homology"/>
<name>A0A9X2X5H4_9HYPH</name>
<dbReference type="FunFam" id="3.40.50.720:FF:000173">
    <property type="entry name" value="3-oxoacyl-[acyl-carrier protein] reductase"/>
    <property type="match status" value="1"/>
</dbReference>
<dbReference type="Gene3D" id="3.40.50.720">
    <property type="entry name" value="NAD(P)-binding Rossmann-like Domain"/>
    <property type="match status" value="1"/>
</dbReference>
<dbReference type="InterPro" id="IPR050259">
    <property type="entry name" value="SDR"/>
</dbReference>
<accession>A0A9X2X5H4</accession>
<dbReference type="AlphaFoldDB" id="A0A9X2X5H4"/>
<dbReference type="InterPro" id="IPR036291">
    <property type="entry name" value="NAD(P)-bd_dom_sf"/>
</dbReference>
<comment type="caution">
    <text evidence="4">The sequence shown here is derived from an EMBL/GenBank/DDBJ whole genome shotgun (WGS) entry which is preliminary data.</text>
</comment>
<evidence type="ECO:0000256" key="2">
    <source>
        <dbReference type="ARBA" id="ARBA00023002"/>
    </source>
</evidence>
<dbReference type="SMART" id="SM00822">
    <property type="entry name" value="PKS_KR"/>
    <property type="match status" value="1"/>
</dbReference>
<sequence length="240" mass="25253">MSRLALVTGGTRGIGAATSVALKQAGYRVAANYLGNEEAARRFTDETGIPTYRWSVADYEACAAGVARVEAELGPVEVLVNNAGITRDAMFHNMTPAQWREVIDTNLCGIFNMTHPVWPGMRERRFGRIIIISSINGQKGQAGQVNYSAAKAGELGFAKALAQEGARFGITVNAVCPGYTATDMVAALAAPVREKIVAQIPIGRLGTAAEIARCVVFLASDEAGFITGATLAANGGQYIA</sequence>
<dbReference type="CDD" id="cd05333">
    <property type="entry name" value="BKR_SDR_c"/>
    <property type="match status" value="1"/>
</dbReference>
<dbReference type="PANTHER" id="PTHR42879">
    <property type="entry name" value="3-OXOACYL-(ACYL-CARRIER-PROTEIN) REDUCTASE"/>
    <property type="match status" value="1"/>
</dbReference>
<dbReference type="EMBL" id="JAODNV010000001">
    <property type="protein sequence ID" value="MCT8988843.1"/>
    <property type="molecule type" value="Genomic_DNA"/>
</dbReference>
<keyword evidence="5" id="KW-1185">Reference proteome</keyword>
<dbReference type="Pfam" id="PF13561">
    <property type="entry name" value="adh_short_C2"/>
    <property type="match status" value="1"/>
</dbReference>
<dbReference type="GO" id="GO:0042619">
    <property type="term" value="P:poly-hydroxybutyrate biosynthetic process"/>
    <property type="evidence" value="ECO:0007669"/>
    <property type="project" value="InterPro"/>
</dbReference>
<dbReference type="PRINTS" id="PR00081">
    <property type="entry name" value="GDHRDH"/>
</dbReference>
<evidence type="ECO:0000256" key="1">
    <source>
        <dbReference type="ARBA" id="ARBA00006484"/>
    </source>
</evidence>
<dbReference type="GO" id="GO:0005737">
    <property type="term" value="C:cytoplasm"/>
    <property type="evidence" value="ECO:0007669"/>
    <property type="project" value="InterPro"/>
</dbReference>
<dbReference type="Proteomes" id="UP001149009">
    <property type="component" value="Unassembled WGS sequence"/>
</dbReference>
<comment type="similarity">
    <text evidence="1">Belongs to the short-chain dehydrogenases/reductases (SDR) family.</text>
</comment>
<dbReference type="NCBIfam" id="NF009466">
    <property type="entry name" value="PRK12826.1-2"/>
    <property type="match status" value="1"/>
</dbReference>